<proteinExistence type="predicted"/>
<gene>
    <name evidence="2" type="ORF">B723_20780</name>
</gene>
<protein>
    <submittedName>
        <fullName evidence="2">Uncharacterized protein</fullName>
    </submittedName>
</protein>
<dbReference type="OrthoDB" id="6789252at2"/>
<organism evidence="2 3">
    <name type="scientific">Pseudomonas fluorescens NCIMB 11764</name>
    <dbReference type="NCBI Taxonomy" id="1221522"/>
    <lineage>
        <taxon>Bacteria</taxon>
        <taxon>Pseudomonadati</taxon>
        <taxon>Pseudomonadota</taxon>
        <taxon>Gammaproteobacteria</taxon>
        <taxon>Pseudomonadales</taxon>
        <taxon>Pseudomonadaceae</taxon>
        <taxon>Pseudomonas</taxon>
    </lineage>
</organism>
<accession>A0A0K1QZ18</accession>
<evidence type="ECO:0000313" key="3">
    <source>
        <dbReference type="Proteomes" id="UP000017175"/>
    </source>
</evidence>
<feature type="compositionally biased region" description="Polar residues" evidence="1">
    <location>
        <begin position="1"/>
        <end position="13"/>
    </location>
</feature>
<dbReference type="Proteomes" id="UP000017175">
    <property type="component" value="Chromosome"/>
</dbReference>
<evidence type="ECO:0000313" key="2">
    <source>
        <dbReference type="EMBL" id="AKV10912.1"/>
    </source>
</evidence>
<dbReference type="EMBL" id="CP010945">
    <property type="protein sequence ID" value="AKV10912.1"/>
    <property type="molecule type" value="Genomic_DNA"/>
</dbReference>
<feature type="region of interest" description="Disordered" evidence="1">
    <location>
        <begin position="194"/>
        <end position="239"/>
    </location>
</feature>
<evidence type="ECO:0000256" key="1">
    <source>
        <dbReference type="SAM" id="MobiDB-lite"/>
    </source>
</evidence>
<reference evidence="2 3" key="1">
    <citation type="journal article" date="2012" name="J. Bacteriol.">
        <title>Draft genome sequence of the cyanide-utilizing bacterium Pseudomonas fluorescens strain NCIMB 11764.</title>
        <authorList>
            <person name="Vilo C.A."/>
            <person name="Benedik M.J."/>
            <person name="Kunz D.A."/>
            <person name="Dong Q."/>
        </authorList>
    </citation>
    <scope>NUCLEOTIDE SEQUENCE [LARGE SCALE GENOMIC DNA]</scope>
    <source>
        <strain evidence="2 3">NCIMB 11764</strain>
    </source>
</reference>
<name>A0A0K1QZ18_PSEFL</name>
<sequence length="356" mass="38311">MQRNSSAASSGSTHPKKADKPASKDATVATHGKDDPSAGHSNKPANSKLGIQTADILNEGLGVCGEHIADYICAETFGWGKQWDGHDKGADGKWLSGNPNSNTFGKLSKGGLPKARHVLYKLTDGANDTGIDSIWRADPATNGNKKFAIVEAKASKREDAPKFLQIEGTKPKIASKLGLSGVVDPSELLEPIIDAEGTKTEPAKKKAGGKMGGKAGGKSTQPHPKPEPAANGAKKSGKKKKYFVQMSRVWINDKLPLAIKDIVLKEEIMMSYNRHLFFTPLYHSSLSSKAHAHAHAHAHAQAQAQLASAAEATHREHTGFHYDEEEVRVAVNKRLASLRKKFGELDILKEEAKRTA</sequence>
<dbReference type="AlphaFoldDB" id="A0A0K1QZ18"/>
<dbReference type="eggNOG" id="ENOG5032WQY">
    <property type="taxonomic scope" value="Bacteria"/>
</dbReference>
<feature type="region of interest" description="Disordered" evidence="1">
    <location>
        <begin position="1"/>
        <end position="47"/>
    </location>
</feature>